<evidence type="ECO:0000313" key="2">
    <source>
        <dbReference type="EMBL" id="EUA94174.1"/>
    </source>
</evidence>
<proteinExistence type="predicted"/>
<gene>
    <name evidence="2" type="ORF">I551_8540</name>
</gene>
<dbReference type="EMBL" id="JAOL01000011">
    <property type="protein sequence ID" value="EUA94174.1"/>
    <property type="molecule type" value="Genomic_DNA"/>
</dbReference>
<feature type="region of interest" description="Disordered" evidence="1">
    <location>
        <begin position="1"/>
        <end position="41"/>
    </location>
</feature>
<organism evidence="2 3">
    <name type="scientific">Mycobacterium ulcerans str. Harvey</name>
    <dbReference type="NCBI Taxonomy" id="1299332"/>
    <lineage>
        <taxon>Bacteria</taxon>
        <taxon>Bacillati</taxon>
        <taxon>Actinomycetota</taxon>
        <taxon>Actinomycetes</taxon>
        <taxon>Mycobacteriales</taxon>
        <taxon>Mycobacteriaceae</taxon>
        <taxon>Mycobacterium</taxon>
        <taxon>Mycobacterium ulcerans group</taxon>
    </lineage>
</organism>
<evidence type="ECO:0000256" key="1">
    <source>
        <dbReference type="SAM" id="MobiDB-lite"/>
    </source>
</evidence>
<reference evidence="2 3" key="1">
    <citation type="submission" date="2014-01" db="EMBL/GenBank/DDBJ databases">
        <authorList>
            <person name="Dobos K."/>
            <person name="Lenaerts A."/>
            <person name="Ordway D."/>
            <person name="DeGroote M.A."/>
            <person name="Parker T."/>
            <person name="Sizemore C."/>
            <person name="Tallon L.J."/>
            <person name="Sadzewicz L.K."/>
            <person name="Sengamalay N."/>
            <person name="Fraser C.M."/>
            <person name="Hine E."/>
            <person name="Shefchek K.A."/>
            <person name="Das S.P."/>
            <person name="Tettelin H."/>
        </authorList>
    </citation>
    <scope>NUCLEOTIDE SEQUENCE [LARGE SCALE GENOMIC DNA]</scope>
    <source>
        <strain evidence="2 3">Harvey</strain>
    </source>
</reference>
<accession>A0ABN0RB19</accession>
<comment type="caution">
    <text evidence="2">The sequence shown here is derived from an EMBL/GenBank/DDBJ whole genome shotgun (WGS) entry which is preliminary data.</text>
</comment>
<keyword evidence="3" id="KW-1185">Reference proteome</keyword>
<name>A0ABN0RB19_MYCUL</name>
<dbReference type="Proteomes" id="UP000020681">
    <property type="component" value="Unassembled WGS sequence"/>
</dbReference>
<feature type="compositionally biased region" description="Polar residues" evidence="1">
    <location>
        <begin position="1"/>
        <end position="22"/>
    </location>
</feature>
<sequence>MSSAAGITSSAPSGSKTVTSLRLTPPGAQCAPALDLARASK</sequence>
<protein>
    <submittedName>
        <fullName evidence="2">Uncharacterized protein</fullName>
    </submittedName>
</protein>
<evidence type="ECO:0000313" key="3">
    <source>
        <dbReference type="Proteomes" id="UP000020681"/>
    </source>
</evidence>